<reference evidence="2 3" key="1">
    <citation type="submission" date="2024-02" db="EMBL/GenBank/DDBJ databases">
        <title>Herpetosiphon gulosus NBRC 112829.</title>
        <authorList>
            <person name="Ichikawa N."/>
            <person name="Katano-Makiyama Y."/>
            <person name="Hidaka K."/>
        </authorList>
    </citation>
    <scope>NUCLEOTIDE SEQUENCE [LARGE SCALE GENOMIC DNA]</scope>
    <source>
        <strain evidence="2 3">NBRC 112829</strain>
    </source>
</reference>
<feature type="transmembrane region" description="Helical" evidence="1">
    <location>
        <begin position="163"/>
        <end position="186"/>
    </location>
</feature>
<keyword evidence="3" id="KW-1185">Reference proteome</keyword>
<comment type="caution">
    <text evidence="2">The sequence shown here is derived from an EMBL/GenBank/DDBJ whole genome shotgun (WGS) entry which is preliminary data.</text>
</comment>
<evidence type="ECO:0000256" key="1">
    <source>
        <dbReference type="SAM" id="Phobius"/>
    </source>
</evidence>
<sequence length="225" mass="25423">MKPRFFAFGSQQLHSDAPQHHSLTRRMIGWIGLFVVCLLLILYSFSQLDHIPLSTLTRDPADITGMPFYFGILSTLGVMLWSATTGICGVGWLLLEPSHQQRRFLGASALLSLLLALDDAILLHERVFPKHLHIPENLVLAGYLGLGMAYLFYFLPRMLSTDYGLFMFAVGFMALSMIFDVIMPFHELATFTEDSLKFVGIVFWLSYFGRTVQTILAQAKLQRLA</sequence>
<dbReference type="RefSeq" id="WP_345723075.1">
    <property type="nucleotide sequence ID" value="NZ_BAABRU010000011.1"/>
</dbReference>
<feature type="transmembrane region" description="Helical" evidence="1">
    <location>
        <begin position="138"/>
        <end position="156"/>
    </location>
</feature>
<dbReference type="Proteomes" id="UP001428290">
    <property type="component" value="Unassembled WGS sequence"/>
</dbReference>
<dbReference type="EMBL" id="BAABRU010000011">
    <property type="protein sequence ID" value="GAA5529459.1"/>
    <property type="molecule type" value="Genomic_DNA"/>
</dbReference>
<organism evidence="2 3">
    <name type="scientific">Herpetosiphon gulosus</name>
    <dbReference type="NCBI Taxonomy" id="1973496"/>
    <lineage>
        <taxon>Bacteria</taxon>
        <taxon>Bacillati</taxon>
        <taxon>Chloroflexota</taxon>
        <taxon>Chloroflexia</taxon>
        <taxon>Herpetosiphonales</taxon>
        <taxon>Herpetosiphonaceae</taxon>
        <taxon>Herpetosiphon</taxon>
    </lineage>
</organism>
<name>A0ABP9X291_9CHLR</name>
<keyword evidence="1" id="KW-1133">Transmembrane helix</keyword>
<proteinExistence type="predicted"/>
<evidence type="ECO:0000313" key="2">
    <source>
        <dbReference type="EMBL" id="GAA5529459.1"/>
    </source>
</evidence>
<evidence type="ECO:0000313" key="3">
    <source>
        <dbReference type="Proteomes" id="UP001428290"/>
    </source>
</evidence>
<gene>
    <name evidence="2" type="ORF">Hgul01_03269</name>
</gene>
<accession>A0ABP9X291</accession>
<feature type="transmembrane region" description="Helical" evidence="1">
    <location>
        <begin position="104"/>
        <end position="123"/>
    </location>
</feature>
<feature type="transmembrane region" description="Helical" evidence="1">
    <location>
        <begin position="68"/>
        <end position="95"/>
    </location>
</feature>
<evidence type="ECO:0008006" key="4">
    <source>
        <dbReference type="Google" id="ProtNLM"/>
    </source>
</evidence>
<keyword evidence="1" id="KW-0812">Transmembrane</keyword>
<keyword evidence="1" id="KW-0472">Membrane</keyword>
<feature type="transmembrane region" description="Helical" evidence="1">
    <location>
        <begin position="28"/>
        <end position="48"/>
    </location>
</feature>
<feature type="transmembrane region" description="Helical" evidence="1">
    <location>
        <begin position="198"/>
        <end position="217"/>
    </location>
</feature>
<protein>
    <recommendedName>
        <fullName evidence="4">Oxidase</fullName>
    </recommendedName>
</protein>